<keyword evidence="2 4" id="KW-0067">ATP-binding</keyword>
<organism evidence="4 5">
    <name type="scientific">Skermanella aerolata</name>
    <dbReference type="NCBI Taxonomy" id="393310"/>
    <lineage>
        <taxon>Bacteria</taxon>
        <taxon>Pseudomonadati</taxon>
        <taxon>Pseudomonadota</taxon>
        <taxon>Alphaproteobacteria</taxon>
        <taxon>Rhodospirillales</taxon>
        <taxon>Azospirillaceae</taxon>
        <taxon>Skermanella</taxon>
    </lineage>
</organism>
<gene>
    <name evidence="4" type="ORF">SAE02_05520</name>
</gene>
<dbReference type="GO" id="GO:0016887">
    <property type="term" value="F:ATP hydrolysis activity"/>
    <property type="evidence" value="ECO:0007669"/>
    <property type="project" value="InterPro"/>
</dbReference>
<dbReference type="OrthoDB" id="7157922at2"/>
<feature type="domain" description="ABC transporter" evidence="3">
    <location>
        <begin position="16"/>
        <end position="256"/>
    </location>
</feature>
<dbReference type="CDD" id="cd03216">
    <property type="entry name" value="ABC_Carb_Monos_I"/>
    <property type="match status" value="1"/>
</dbReference>
<dbReference type="InterPro" id="IPR017871">
    <property type="entry name" value="ABC_transporter-like_CS"/>
</dbReference>
<dbReference type="AlphaFoldDB" id="A0A512DIV0"/>
<dbReference type="SUPFAM" id="SSF52540">
    <property type="entry name" value="P-loop containing nucleoside triphosphate hydrolases"/>
    <property type="match status" value="1"/>
</dbReference>
<dbReference type="GO" id="GO:0005524">
    <property type="term" value="F:ATP binding"/>
    <property type="evidence" value="ECO:0007669"/>
    <property type="project" value="UniProtKB-KW"/>
</dbReference>
<dbReference type="InterPro" id="IPR003439">
    <property type="entry name" value="ABC_transporter-like_ATP-bd"/>
</dbReference>
<keyword evidence="5" id="KW-1185">Reference proteome</keyword>
<dbReference type="SMART" id="SM00382">
    <property type="entry name" value="AAA"/>
    <property type="match status" value="1"/>
</dbReference>
<dbReference type="Proteomes" id="UP000321523">
    <property type="component" value="Unassembled WGS sequence"/>
</dbReference>
<keyword evidence="1" id="KW-0547">Nucleotide-binding</keyword>
<dbReference type="InterPro" id="IPR050107">
    <property type="entry name" value="ABC_carbohydrate_import_ATPase"/>
</dbReference>
<dbReference type="PANTHER" id="PTHR43790:SF8">
    <property type="entry name" value="SUGAR ABC TRANSPORTER ATP-BINDING PROTEIN"/>
    <property type="match status" value="1"/>
</dbReference>
<sequence length="261" mass="28124">MSQPIAGQPLIDQPLIEMRGIAKSFGAVRALHGVDLRLDRGEVLGLVGDNAAGKSTLMKILAGAYSPDDGEIRIDGVPVKFDGPISARDSGIEMIYQDFALVPQLTVAQNIFLGRELMTRRFGLPVLDRRSMADRSRDLFSALGLRVPSVDSPVHALSGGQQQAVAIARATGFAAKLVIMDEPTANLGAPAIAKVRETISRLKRSGVAVIVISHRLEDIFAVGDHFMVMKHGRLIASRAVDDTHADEIVEMIVSGRDRRVS</sequence>
<dbReference type="PROSITE" id="PS00211">
    <property type="entry name" value="ABC_TRANSPORTER_1"/>
    <property type="match status" value="1"/>
</dbReference>
<protein>
    <submittedName>
        <fullName evidence="4">Sugar ABC transporter ATP-binding protein</fullName>
    </submittedName>
</protein>
<dbReference type="Pfam" id="PF00005">
    <property type="entry name" value="ABC_tran"/>
    <property type="match status" value="1"/>
</dbReference>
<dbReference type="PANTHER" id="PTHR43790">
    <property type="entry name" value="CARBOHYDRATE TRANSPORT ATP-BINDING PROTEIN MG119-RELATED"/>
    <property type="match status" value="1"/>
</dbReference>
<dbReference type="InterPro" id="IPR027417">
    <property type="entry name" value="P-loop_NTPase"/>
</dbReference>
<name>A0A512DIV0_9PROT</name>
<evidence type="ECO:0000256" key="2">
    <source>
        <dbReference type="ARBA" id="ARBA00022840"/>
    </source>
</evidence>
<evidence type="ECO:0000313" key="4">
    <source>
        <dbReference type="EMBL" id="GEO36404.1"/>
    </source>
</evidence>
<accession>A0A512DIV0</accession>
<dbReference type="RefSeq" id="WP_044425472.1">
    <property type="nucleotide sequence ID" value="NZ_BJYZ01000002.1"/>
</dbReference>
<dbReference type="PROSITE" id="PS50893">
    <property type="entry name" value="ABC_TRANSPORTER_2"/>
    <property type="match status" value="1"/>
</dbReference>
<evidence type="ECO:0000256" key="1">
    <source>
        <dbReference type="ARBA" id="ARBA00022741"/>
    </source>
</evidence>
<dbReference type="InterPro" id="IPR003593">
    <property type="entry name" value="AAA+_ATPase"/>
</dbReference>
<proteinExistence type="predicted"/>
<dbReference type="Gene3D" id="3.40.50.300">
    <property type="entry name" value="P-loop containing nucleotide triphosphate hydrolases"/>
    <property type="match status" value="1"/>
</dbReference>
<comment type="caution">
    <text evidence="4">The sequence shown here is derived from an EMBL/GenBank/DDBJ whole genome shotgun (WGS) entry which is preliminary data.</text>
</comment>
<evidence type="ECO:0000259" key="3">
    <source>
        <dbReference type="PROSITE" id="PS50893"/>
    </source>
</evidence>
<evidence type="ECO:0000313" key="5">
    <source>
        <dbReference type="Proteomes" id="UP000321523"/>
    </source>
</evidence>
<reference evidence="4 5" key="1">
    <citation type="submission" date="2019-07" db="EMBL/GenBank/DDBJ databases">
        <title>Whole genome shotgun sequence of Skermanella aerolata NBRC 106429.</title>
        <authorList>
            <person name="Hosoyama A."/>
            <person name="Uohara A."/>
            <person name="Ohji S."/>
            <person name="Ichikawa N."/>
        </authorList>
    </citation>
    <scope>NUCLEOTIDE SEQUENCE [LARGE SCALE GENOMIC DNA]</scope>
    <source>
        <strain evidence="4 5">NBRC 106429</strain>
    </source>
</reference>
<dbReference type="EMBL" id="BJYZ01000002">
    <property type="protein sequence ID" value="GEO36404.1"/>
    <property type="molecule type" value="Genomic_DNA"/>
</dbReference>